<comment type="caution">
    <text evidence="2">The sequence shown here is derived from an EMBL/GenBank/DDBJ whole genome shotgun (WGS) entry which is preliminary data.</text>
</comment>
<keyword evidence="1" id="KW-0812">Transmembrane</keyword>
<keyword evidence="3" id="KW-1185">Reference proteome</keyword>
<proteinExistence type="predicted"/>
<dbReference type="Proteomes" id="UP000004290">
    <property type="component" value="Unassembled WGS sequence"/>
</dbReference>
<sequence length="124" mass="13770">MRKIKKYHIRETGGGDMVGIISVIIAVLLITAVVQAFRAKIWGTKTFGYNYVITMTNGGKLPDLSQNTKLKNNVRVVGKSEYSCSVQSRLNDTELKTLLMKEYHLDSTEIHIQPAQLSGALGMI</sequence>
<feature type="transmembrane region" description="Helical" evidence="1">
    <location>
        <begin position="17"/>
        <end position="37"/>
    </location>
</feature>
<accession>E0PE01</accession>
<dbReference type="AlphaFoldDB" id="E0PE01"/>
<reference evidence="2 3" key="1">
    <citation type="submission" date="2010-07" db="EMBL/GenBank/DDBJ databases">
        <authorList>
            <person name="Muzny D."/>
            <person name="Qin X."/>
            <person name="Deng J."/>
            <person name="Jiang H."/>
            <person name="Liu Y."/>
            <person name="Qu J."/>
            <person name="Song X.-Z."/>
            <person name="Zhang L."/>
            <person name="Thornton R."/>
            <person name="Coyle M."/>
            <person name="Francisco L."/>
            <person name="Jackson L."/>
            <person name="Javaid M."/>
            <person name="Korchina V."/>
            <person name="Kovar C."/>
            <person name="Mata R."/>
            <person name="Mathew T."/>
            <person name="Ngo R."/>
            <person name="Nguyen L."/>
            <person name="Nguyen N."/>
            <person name="Okwuonu G."/>
            <person name="Ongeri F."/>
            <person name="Pham C."/>
            <person name="Simmons D."/>
            <person name="Wilczek-Boney K."/>
            <person name="Hale W."/>
            <person name="Jakkamsetti A."/>
            <person name="Pham P."/>
            <person name="Ruth R."/>
            <person name="San Lucas F."/>
            <person name="Warren J."/>
            <person name="Zhang J."/>
            <person name="Zhao Z."/>
            <person name="Zhou C."/>
            <person name="Zhu D."/>
            <person name="Lee S."/>
            <person name="Bess C."/>
            <person name="Blankenburg K."/>
            <person name="Forbes L."/>
            <person name="Fu Q."/>
            <person name="Gubbala S."/>
            <person name="Hirani K."/>
            <person name="Jayaseelan J.C."/>
            <person name="Lara F."/>
            <person name="Munidasa M."/>
            <person name="Palculict T."/>
            <person name="Patil S."/>
            <person name="Pu L.-L."/>
            <person name="Saada N."/>
            <person name="Tang L."/>
            <person name="Weissenberger G."/>
            <person name="Zhu Y."/>
            <person name="Hemphill L."/>
            <person name="Shang Y."/>
            <person name="Youmans B."/>
            <person name="Ayvaz T."/>
            <person name="Ross M."/>
            <person name="Santibanez J."/>
            <person name="Aqrawi P."/>
            <person name="Gross S."/>
            <person name="Joshi V."/>
            <person name="Fowler G."/>
            <person name="Nazareth L."/>
            <person name="Reid J."/>
            <person name="Worley K."/>
            <person name="Petrosino J."/>
            <person name="Highlander S."/>
            <person name="Gibbs R."/>
        </authorList>
    </citation>
    <scope>NUCLEOTIDE SEQUENCE [LARGE SCALE GENOMIC DNA]</scope>
    <source>
        <strain evidence="2 3">ATCC 700338</strain>
    </source>
</reference>
<protein>
    <submittedName>
        <fullName evidence="2">Gram-positive signal peptide protein, YSIRK family</fullName>
    </submittedName>
</protein>
<dbReference type="EMBL" id="AEEL01000014">
    <property type="protein sequence ID" value="EFM27511.1"/>
    <property type="molecule type" value="Genomic_DNA"/>
</dbReference>
<name>E0PE01_STREI</name>
<keyword evidence="1" id="KW-0472">Membrane</keyword>
<gene>
    <name evidence="2" type="ORF">HMPREF9319_1074</name>
</gene>
<evidence type="ECO:0000313" key="2">
    <source>
        <dbReference type="EMBL" id="EFM27511.1"/>
    </source>
</evidence>
<dbReference type="HOGENOM" id="CLU_170420_1_0_9"/>
<keyword evidence="1" id="KW-1133">Transmembrane helix</keyword>
<evidence type="ECO:0000256" key="1">
    <source>
        <dbReference type="SAM" id="Phobius"/>
    </source>
</evidence>
<evidence type="ECO:0000313" key="3">
    <source>
        <dbReference type="Proteomes" id="UP000004290"/>
    </source>
</evidence>
<organism evidence="2 3">
    <name type="scientific">Streptococcus equinus ATCC 700338</name>
    <dbReference type="NCBI Taxonomy" id="864569"/>
    <lineage>
        <taxon>Bacteria</taxon>
        <taxon>Bacillati</taxon>
        <taxon>Bacillota</taxon>
        <taxon>Bacilli</taxon>
        <taxon>Lactobacillales</taxon>
        <taxon>Streptococcaceae</taxon>
        <taxon>Streptococcus</taxon>
    </lineage>
</organism>